<gene>
    <name evidence="1" type="ORF">BK649_09640</name>
</gene>
<dbReference type="InterPro" id="IPR010780">
    <property type="entry name" value="DUF1375"/>
</dbReference>
<evidence type="ECO:0008006" key="3">
    <source>
        <dbReference type="Google" id="ProtNLM"/>
    </source>
</evidence>
<proteinExistence type="predicted"/>
<dbReference type="AlphaFoldDB" id="A0A423FBB4"/>
<organism evidence="1 2">
    <name type="scientific">Pseudomonas canadensis</name>
    <dbReference type="NCBI Taxonomy" id="915099"/>
    <lineage>
        <taxon>Bacteria</taxon>
        <taxon>Pseudomonadati</taxon>
        <taxon>Pseudomonadota</taxon>
        <taxon>Gammaproteobacteria</taxon>
        <taxon>Pseudomonadales</taxon>
        <taxon>Pseudomonadaceae</taxon>
        <taxon>Pseudomonas</taxon>
    </lineage>
</organism>
<dbReference type="Proteomes" id="UP000283389">
    <property type="component" value="Unassembled WGS sequence"/>
</dbReference>
<reference evidence="1 2" key="1">
    <citation type="submission" date="2016-10" db="EMBL/GenBank/DDBJ databases">
        <title>Comparative genome analysis of multiple Pseudomonas spp. focuses on biocontrol and plant growth promoting traits.</title>
        <authorList>
            <person name="Tao X.-Y."/>
            <person name="Taylor C.G."/>
        </authorList>
    </citation>
    <scope>NUCLEOTIDE SEQUENCE [LARGE SCALE GENOMIC DNA]</scope>
    <source>
        <strain evidence="1 2">36C8</strain>
    </source>
</reference>
<comment type="caution">
    <text evidence="1">The sequence shown here is derived from an EMBL/GenBank/DDBJ whole genome shotgun (WGS) entry which is preliminary data.</text>
</comment>
<evidence type="ECO:0000313" key="2">
    <source>
        <dbReference type="Proteomes" id="UP000283389"/>
    </source>
</evidence>
<accession>A0A423FBB4</accession>
<dbReference type="EMBL" id="MOAZ01000006">
    <property type="protein sequence ID" value="ROM53880.1"/>
    <property type="molecule type" value="Genomic_DNA"/>
</dbReference>
<sequence>MMSNVAGLLALLGVSLMLAGCGTMTTVLREDSATVQSLKAKKTYCQSVPRVYSGVAYDLCVLHAPPNSGSGVSLNDVPWPFLDVPVSAVLDTFFLPYTIYRQSQDGSIEIFR</sequence>
<dbReference type="Pfam" id="PF07119">
    <property type="entry name" value="DUF1375"/>
    <property type="match status" value="1"/>
</dbReference>
<protein>
    <recommendedName>
        <fullName evidence="3">YceK/YidQ family lipoprotein</fullName>
    </recommendedName>
</protein>
<evidence type="ECO:0000313" key="1">
    <source>
        <dbReference type="EMBL" id="ROM53880.1"/>
    </source>
</evidence>
<name>A0A423FBB4_9PSED</name>
<dbReference type="RefSeq" id="WP_123475127.1">
    <property type="nucleotide sequence ID" value="NZ_MOAZ01000006.1"/>
</dbReference>